<dbReference type="InterPro" id="IPR003690">
    <property type="entry name" value="MTERF"/>
</dbReference>
<dbReference type="SMART" id="SM00733">
    <property type="entry name" value="Mterf"/>
    <property type="match status" value="5"/>
</dbReference>
<keyword evidence="5" id="KW-1185">Reference proteome</keyword>
<dbReference type="STRING" id="3983.A0A2C9VMI9"/>
<evidence type="ECO:0000256" key="1">
    <source>
        <dbReference type="ARBA" id="ARBA00007692"/>
    </source>
</evidence>
<dbReference type="PANTHER" id="PTHR13068">
    <property type="entry name" value="CGI-12 PROTEIN-RELATED"/>
    <property type="match status" value="1"/>
</dbReference>
<dbReference type="GO" id="GO:0006353">
    <property type="term" value="P:DNA-templated transcription termination"/>
    <property type="evidence" value="ECO:0007669"/>
    <property type="project" value="UniProtKB-KW"/>
</dbReference>
<dbReference type="GO" id="GO:0003676">
    <property type="term" value="F:nucleic acid binding"/>
    <property type="evidence" value="ECO:0007669"/>
    <property type="project" value="InterPro"/>
</dbReference>
<evidence type="ECO:0000256" key="3">
    <source>
        <dbReference type="ARBA" id="ARBA00022946"/>
    </source>
</evidence>
<keyword evidence="2" id="KW-0806">Transcription termination</keyword>
<comment type="caution">
    <text evidence="4">The sequence shown here is derived from an EMBL/GenBank/DDBJ whole genome shotgun (WGS) entry which is preliminary data.</text>
</comment>
<keyword evidence="3" id="KW-0809">Transit peptide</keyword>
<evidence type="ECO:0000313" key="5">
    <source>
        <dbReference type="Proteomes" id="UP000091857"/>
    </source>
</evidence>
<proteinExistence type="inferred from homology"/>
<keyword evidence="2" id="KW-0804">Transcription</keyword>
<dbReference type="Pfam" id="PF02536">
    <property type="entry name" value="mTERF"/>
    <property type="match status" value="2"/>
</dbReference>
<dbReference type="Proteomes" id="UP000091857">
    <property type="component" value="Chromosome 7"/>
</dbReference>
<dbReference type="GO" id="GO:0009507">
    <property type="term" value="C:chloroplast"/>
    <property type="evidence" value="ECO:0000318"/>
    <property type="project" value="GO_Central"/>
</dbReference>
<reference evidence="5" key="1">
    <citation type="journal article" date="2016" name="Nat. Biotechnol.">
        <title>Sequencing wild and cultivated cassava and related species reveals extensive interspecific hybridization and genetic diversity.</title>
        <authorList>
            <person name="Bredeson J.V."/>
            <person name="Lyons J.B."/>
            <person name="Prochnik S.E."/>
            <person name="Wu G.A."/>
            <person name="Ha C.M."/>
            <person name="Edsinger-Gonzales E."/>
            <person name="Grimwood J."/>
            <person name="Schmutz J."/>
            <person name="Rabbi I.Y."/>
            <person name="Egesi C."/>
            <person name="Nauluvula P."/>
            <person name="Lebot V."/>
            <person name="Ndunguru J."/>
            <person name="Mkamilo G."/>
            <person name="Bart R.S."/>
            <person name="Setter T.L."/>
            <person name="Gleadow R.M."/>
            <person name="Kulakow P."/>
            <person name="Ferguson M.E."/>
            <person name="Rounsley S."/>
            <person name="Rokhsar D.S."/>
        </authorList>
    </citation>
    <scope>NUCLEOTIDE SEQUENCE [LARGE SCALE GENOMIC DNA]</scope>
    <source>
        <strain evidence="5">cv. AM560-2</strain>
    </source>
</reference>
<evidence type="ECO:0000313" key="4">
    <source>
        <dbReference type="EMBL" id="OAY46055.1"/>
    </source>
</evidence>
<dbReference type="Gene3D" id="1.25.70.10">
    <property type="entry name" value="Transcription termination factor 3, mitochondrial"/>
    <property type="match status" value="2"/>
</dbReference>
<sequence length="409" mass="46327">MVAFLFRGTLQIPISACSFSLTSSTIQLGFIQNGLLSSVRSLSTSLKRVGHEQRKYPYTVFYLVNSFGFSVESAESISRKVNFESSKNPDAVVSLLTEHGFTKDHISSLIRQNPKLLLANPTKTLSPKLEFLRSIGFSGAELGKKVSWICLLLSRSLKEHIIPCYNILKSVVVSDLKVIRCLKKTYGVWFPSPKNLSVHLSTLREVGICQSIISYLLLSKPCLTCLKTAKFRQLVHKAIELGFDPQKVTFVHALGSLSCPNTWEQKIEVYRSFGLSGDEIWLAVRKFPMLMSFSREKITNTMDFLVNKMGWLPADVARVPSVLCYSLDKRIIPRCSVVKVLMLKGLVKREYSLAFVLTTNENYFLDLFVIRYQEEVPQLLSIFRGETNILDFDLDLRKNPQHRPLLDAA</sequence>
<name>A0A2C9VMI9_MANES</name>
<dbReference type="AlphaFoldDB" id="A0A2C9VMI9"/>
<dbReference type="InterPro" id="IPR038538">
    <property type="entry name" value="MTERF_sf"/>
</dbReference>
<dbReference type="PANTHER" id="PTHR13068:SF133">
    <property type="entry name" value="MITOCHONDRIAL TRANSCRIPTION TERMINATION FACTOR FAMILY PROTEIN"/>
    <property type="match status" value="1"/>
</dbReference>
<dbReference type="EMBL" id="CM004393">
    <property type="protein sequence ID" value="OAY46055.1"/>
    <property type="molecule type" value="Genomic_DNA"/>
</dbReference>
<comment type="similarity">
    <text evidence="1">Belongs to the mTERF family.</text>
</comment>
<organism evidence="4 5">
    <name type="scientific">Manihot esculenta</name>
    <name type="common">Cassava</name>
    <name type="synonym">Jatropha manihot</name>
    <dbReference type="NCBI Taxonomy" id="3983"/>
    <lineage>
        <taxon>Eukaryota</taxon>
        <taxon>Viridiplantae</taxon>
        <taxon>Streptophyta</taxon>
        <taxon>Embryophyta</taxon>
        <taxon>Tracheophyta</taxon>
        <taxon>Spermatophyta</taxon>
        <taxon>Magnoliopsida</taxon>
        <taxon>eudicotyledons</taxon>
        <taxon>Gunneridae</taxon>
        <taxon>Pentapetalae</taxon>
        <taxon>rosids</taxon>
        <taxon>fabids</taxon>
        <taxon>Malpighiales</taxon>
        <taxon>Euphorbiaceae</taxon>
        <taxon>Crotonoideae</taxon>
        <taxon>Manihoteae</taxon>
        <taxon>Manihot</taxon>
    </lineage>
</organism>
<dbReference type="FunFam" id="1.25.70.10:FF:000001">
    <property type="entry name" value="Mitochondrial transcription termination factor-like"/>
    <property type="match status" value="1"/>
</dbReference>
<gene>
    <name evidence="4" type="ORF">MANES_07G112900v8</name>
</gene>
<protein>
    <submittedName>
        <fullName evidence="4">Uncharacterized protein</fullName>
    </submittedName>
</protein>
<accession>A0A2C9VMI9</accession>
<evidence type="ECO:0000256" key="2">
    <source>
        <dbReference type="ARBA" id="ARBA00022472"/>
    </source>
</evidence>
<dbReference type="OrthoDB" id="1158866at2759"/>
<dbReference type="GO" id="GO:0009658">
    <property type="term" value="P:chloroplast organization"/>
    <property type="evidence" value="ECO:0000318"/>
    <property type="project" value="GO_Central"/>
</dbReference>
<keyword evidence="2" id="KW-0805">Transcription regulation</keyword>
<dbReference type="Gramene" id="Manes.07G112900.1.v8.1">
    <property type="protein sequence ID" value="Manes.07G112900.1.v8.1.CDS.1"/>
    <property type="gene ID" value="Manes.07G112900.v8.1"/>
</dbReference>